<evidence type="ECO:0000313" key="2">
    <source>
        <dbReference type="EMBL" id="KAA1136546.1"/>
    </source>
</evidence>
<comment type="caution">
    <text evidence="2">The sequence shown here is derived from an EMBL/GenBank/DDBJ whole genome shotgun (WGS) entry which is preliminary data.</text>
</comment>
<proteinExistence type="predicted"/>
<gene>
    <name evidence="2" type="ORF">PGTUg99_035126</name>
</gene>
<feature type="compositionally biased region" description="Polar residues" evidence="1">
    <location>
        <begin position="57"/>
        <end position="67"/>
    </location>
</feature>
<evidence type="ECO:0000256" key="1">
    <source>
        <dbReference type="SAM" id="MobiDB-lite"/>
    </source>
</evidence>
<dbReference type="AlphaFoldDB" id="A0A5B0SEJ5"/>
<dbReference type="Proteomes" id="UP000325313">
    <property type="component" value="Unassembled WGS sequence"/>
</dbReference>
<protein>
    <submittedName>
        <fullName evidence="2">Uncharacterized protein</fullName>
    </submittedName>
</protein>
<name>A0A5B0SEJ5_PUCGR</name>
<feature type="region of interest" description="Disordered" evidence="1">
    <location>
        <begin position="32"/>
        <end position="67"/>
    </location>
</feature>
<evidence type="ECO:0000313" key="3">
    <source>
        <dbReference type="Proteomes" id="UP000325313"/>
    </source>
</evidence>
<feature type="compositionally biased region" description="Polar residues" evidence="1">
    <location>
        <begin position="32"/>
        <end position="43"/>
    </location>
</feature>
<dbReference type="EMBL" id="VDEP01000035">
    <property type="protein sequence ID" value="KAA1136546.1"/>
    <property type="molecule type" value="Genomic_DNA"/>
</dbReference>
<organism evidence="2 3">
    <name type="scientific">Puccinia graminis f. sp. tritici</name>
    <dbReference type="NCBI Taxonomy" id="56615"/>
    <lineage>
        <taxon>Eukaryota</taxon>
        <taxon>Fungi</taxon>
        <taxon>Dikarya</taxon>
        <taxon>Basidiomycota</taxon>
        <taxon>Pucciniomycotina</taxon>
        <taxon>Pucciniomycetes</taxon>
        <taxon>Pucciniales</taxon>
        <taxon>Pucciniaceae</taxon>
        <taxon>Puccinia</taxon>
    </lineage>
</organism>
<reference evidence="2 3" key="1">
    <citation type="submission" date="2019-05" db="EMBL/GenBank/DDBJ databases">
        <title>Emergence of the Ug99 lineage of the wheat stem rust pathogen through somatic hybridization.</title>
        <authorList>
            <person name="Li F."/>
            <person name="Upadhyaya N.M."/>
            <person name="Sperschneider J."/>
            <person name="Matny O."/>
            <person name="Nguyen-Phuc H."/>
            <person name="Mago R."/>
            <person name="Raley C."/>
            <person name="Miller M.E."/>
            <person name="Silverstein K.A.T."/>
            <person name="Henningsen E."/>
            <person name="Hirsch C.D."/>
            <person name="Visser B."/>
            <person name="Pretorius Z.A."/>
            <person name="Steffenson B.J."/>
            <person name="Schwessinger B."/>
            <person name="Dodds P.N."/>
            <person name="Figueroa M."/>
        </authorList>
    </citation>
    <scope>NUCLEOTIDE SEQUENCE [LARGE SCALE GENOMIC DNA]</scope>
    <source>
        <strain evidence="2 3">Ug99</strain>
    </source>
</reference>
<sequence>MDNLVSQRYDLKRTATRTNLSLMNELLIHQLASDSSSRSQPTHPLSDIDLSQKHQIHPSSTLSKNSHLNGSRRLIPFVLSVSTSPL</sequence>
<accession>A0A5B0SEJ5</accession>